<dbReference type="AlphaFoldDB" id="A0A0G4MM23"/>
<accession>A0A0G4MM23</accession>
<feature type="region of interest" description="Disordered" evidence="1">
    <location>
        <begin position="210"/>
        <end position="298"/>
    </location>
</feature>
<evidence type="ECO:0000313" key="4">
    <source>
        <dbReference type="Proteomes" id="UP000045706"/>
    </source>
</evidence>
<dbReference type="Proteomes" id="UP000045706">
    <property type="component" value="Unassembled WGS sequence"/>
</dbReference>
<reference evidence="4" key="1">
    <citation type="submission" date="2015-05" db="EMBL/GenBank/DDBJ databases">
        <authorList>
            <person name="Fogelqvist Johan"/>
        </authorList>
    </citation>
    <scope>NUCLEOTIDE SEQUENCE [LARGE SCALE GENOMIC DNA]</scope>
</reference>
<evidence type="ECO:0000313" key="3">
    <source>
        <dbReference type="EMBL" id="CRK35140.1"/>
    </source>
</evidence>
<evidence type="ECO:0000256" key="1">
    <source>
        <dbReference type="SAM" id="MobiDB-lite"/>
    </source>
</evidence>
<feature type="compositionally biased region" description="Gly residues" evidence="1">
    <location>
        <begin position="250"/>
        <end position="259"/>
    </location>
</feature>
<feature type="compositionally biased region" description="Basic and acidic residues" evidence="1">
    <location>
        <begin position="260"/>
        <end position="276"/>
    </location>
</feature>
<keyword evidence="2" id="KW-0732">Signal</keyword>
<sequence>MALSVYQTFFLVLIFLYVFILMSITSTETQPVSEKRRDSRSVPLSRSVSLSSGSRLLGRVLPLGAAEPHDIRRLEDPVLVGRTALGGDLGGADSSAGDDVVLLAKGILHALAEEAHRPHGGVEEPAAGLGRLAGAEDGAGPHDDGVVEASVAQGVLDANLHLAVGGAGADEAAGAGAADEDEGLDAGGLGGAEELDVEVVVDLPLVRPAAGGGARGAEAGEDGVRRRRDGGELGGPGGRVGLDDGVEVGRAGGIGGRAAGDGRRLDARGREERGEDLGADEAGAADDGGGGEGGRHSGGVLAELYTRIAVV</sequence>
<feature type="chain" id="PRO_5002567392" evidence="2">
    <location>
        <begin position="30"/>
        <end position="311"/>
    </location>
</feature>
<proteinExistence type="predicted"/>
<evidence type="ECO:0000256" key="2">
    <source>
        <dbReference type="SAM" id="SignalP"/>
    </source>
</evidence>
<name>A0A0G4MM23_VERLO</name>
<dbReference type="EMBL" id="CVQI01027557">
    <property type="protein sequence ID" value="CRK35140.1"/>
    <property type="molecule type" value="Genomic_DNA"/>
</dbReference>
<protein>
    <submittedName>
        <fullName evidence="3">Uncharacterized protein</fullName>
    </submittedName>
</protein>
<organism evidence="3 4">
    <name type="scientific">Verticillium longisporum</name>
    <name type="common">Verticillium dahliae var. longisporum</name>
    <dbReference type="NCBI Taxonomy" id="100787"/>
    <lineage>
        <taxon>Eukaryota</taxon>
        <taxon>Fungi</taxon>
        <taxon>Dikarya</taxon>
        <taxon>Ascomycota</taxon>
        <taxon>Pezizomycotina</taxon>
        <taxon>Sordariomycetes</taxon>
        <taxon>Hypocreomycetidae</taxon>
        <taxon>Glomerellales</taxon>
        <taxon>Plectosphaerellaceae</taxon>
        <taxon>Verticillium</taxon>
    </lineage>
</organism>
<feature type="signal peptide" evidence="2">
    <location>
        <begin position="1"/>
        <end position="29"/>
    </location>
</feature>
<gene>
    <name evidence="3" type="ORF">BN1723_014962</name>
</gene>